<dbReference type="NCBIfam" id="NF002327">
    <property type="entry name" value="PRK01286.1-2"/>
    <property type="match status" value="1"/>
</dbReference>
<dbReference type="InterPro" id="IPR003607">
    <property type="entry name" value="HD/PDEase_dom"/>
</dbReference>
<sequence>MIRERTEERERRTLSKYAMLSVNAHREHIEQECPLRTKFQRDRDRILHSSAFRRLKHKTQVYMAPKGDYYRTRMTHTLEVAQIARTVARALSLNEDLAEAVAYGHDLGHTPFGHIGEFALADACGHFKHNEQSVRLVSKIEKDGKGLNLTDAVLDGILHHTGEILAKTLEGKIVKYADRIAYLCHDYDDAQASKMLTPQDLPEEVKKRFGTRHSQIITSMVSELVENSIDKNEIHMSEKGDETLLIFRKFMFDNVYLAPVLMPERRRGYHVVKELYGYFIKNPKDIPEKYRKIAEDDKRAALDFVSGLTDYYAIDLYRDIFIPRYWKAEHEKIKLST</sequence>
<dbReference type="RefSeq" id="WP_007554753.1">
    <property type="nucleotide sequence ID" value="NZ_AENT01000024.1"/>
</dbReference>
<dbReference type="Proteomes" id="UP000004594">
    <property type="component" value="Unassembled WGS sequence"/>
</dbReference>
<dbReference type="EC" id="3.1.5.1" evidence="3"/>
<dbReference type="NCBIfam" id="TIGR01353">
    <property type="entry name" value="dGTP_triPase"/>
    <property type="match status" value="1"/>
</dbReference>
<comment type="caution">
    <text evidence="3">The sequence shown here is derived from an EMBL/GenBank/DDBJ whole genome shotgun (WGS) entry which is preliminary data.</text>
</comment>
<dbReference type="PROSITE" id="PS51831">
    <property type="entry name" value="HD"/>
    <property type="match status" value="1"/>
</dbReference>
<evidence type="ECO:0000259" key="2">
    <source>
        <dbReference type="PROSITE" id="PS51831"/>
    </source>
</evidence>
<keyword evidence="1 3" id="KW-0378">Hydrolase</keyword>
<organism evidence="3 4">
    <name type="scientific">Dialister micraerophilus UPII 345-E</name>
    <dbReference type="NCBI Taxonomy" id="910314"/>
    <lineage>
        <taxon>Bacteria</taxon>
        <taxon>Bacillati</taxon>
        <taxon>Bacillota</taxon>
        <taxon>Negativicutes</taxon>
        <taxon>Veillonellales</taxon>
        <taxon>Veillonellaceae</taxon>
        <taxon>Dialister</taxon>
    </lineage>
</organism>
<evidence type="ECO:0000313" key="3">
    <source>
        <dbReference type="EMBL" id="EFR42482.1"/>
    </source>
</evidence>
<dbReference type="SMART" id="SM00471">
    <property type="entry name" value="HDc"/>
    <property type="match status" value="1"/>
</dbReference>
<dbReference type="InterPro" id="IPR006674">
    <property type="entry name" value="HD_domain"/>
</dbReference>
<dbReference type="Gene3D" id="1.10.3210.10">
    <property type="entry name" value="Hypothetical protein af1432"/>
    <property type="match status" value="1"/>
</dbReference>
<dbReference type="GO" id="GO:0008832">
    <property type="term" value="F:dGTPase activity"/>
    <property type="evidence" value="ECO:0007669"/>
    <property type="project" value="UniProtKB-EC"/>
</dbReference>
<protein>
    <submittedName>
        <fullName evidence="3">Putative dGTPase</fullName>
        <ecNumber evidence="3">3.1.5.1</ecNumber>
    </submittedName>
</protein>
<dbReference type="AlphaFoldDB" id="E4L9H0"/>
<evidence type="ECO:0000256" key="1">
    <source>
        <dbReference type="ARBA" id="ARBA00022801"/>
    </source>
</evidence>
<dbReference type="OrthoDB" id="9803619at2"/>
<dbReference type="InterPro" id="IPR006261">
    <property type="entry name" value="dGTPase"/>
</dbReference>
<dbReference type="EMBL" id="AENT01000024">
    <property type="protein sequence ID" value="EFR42482.1"/>
    <property type="molecule type" value="Genomic_DNA"/>
</dbReference>
<reference evidence="3 4" key="1">
    <citation type="submission" date="2010-11" db="EMBL/GenBank/DDBJ databases">
        <authorList>
            <person name="Durkin A.S."/>
            <person name="Madupu R."/>
            <person name="Torralba M."/>
            <person name="Gillis M."/>
            <person name="Methe B."/>
            <person name="Sutton G."/>
            <person name="Nelson K.E."/>
        </authorList>
    </citation>
    <scope>NUCLEOTIDE SEQUENCE [LARGE SCALE GENOMIC DNA]</scope>
    <source>
        <strain evidence="3 4">UPII 345-E</strain>
    </source>
</reference>
<dbReference type="eggNOG" id="COG0232">
    <property type="taxonomic scope" value="Bacteria"/>
</dbReference>
<dbReference type="PANTHER" id="PTHR35795:SF1">
    <property type="entry name" value="BIS(5'-NUCLEOSYL)-TETRAPHOSPHATASE, SYMMETRICAL"/>
    <property type="match status" value="1"/>
</dbReference>
<gene>
    <name evidence="3" type="ORF">HMPREF9220_0394</name>
</gene>
<dbReference type="Pfam" id="PF13286">
    <property type="entry name" value="HD_assoc"/>
    <property type="match status" value="1"/>
</dbReference>
<proteinExistence type="predicted"/>
<dbReference type="CDD" id="cd00077">
    <property type="entry name" value="HDc"/>
    <property type="match status" value="1"/>
</dbReference>
<name>E4L9H0_9FIRM</name>
<dbReference type="InterPro" id="IPR051094">
    <property type="entry name" value="Diverse_Catalytic_Enzymes"/>
</dbReference>
<dbReference type="SUPFAM" id="SSF109604">
    <property type="entry name" value="HD-domain/PDEase-like"/>
    <property type="match status" value="1"/>
</dbReference>
<feature type="domain" description="HD" evidence="2">
    <location>
        <begin position="73"/>
        <end position="183"/>
    </location>
</feature>
<dbReference type="InterPro" id="IPR026875">
    <property type="entry name" value="PHydrolase_assoc_dom"/>
</dbReference>
<dbReference type="Pfam" id="PF01966">
    <property type="entry name" value="HD"/>
    <property type="match status" value="1"/>
</dbReference>
<accession>E4L9H0</accession>
<dbReference type="PANTHER" id="PTHR35795">
    <property type="entry name" value="SLR1885 PROTEIN"/>
    <property type="match status" value="1"/>
</dbReference>
<evidence type="ECO:0000313" key="4">
    <source>
        <dbReference type="Proteomes" id="UP000004594"/>
    </source>
</evidence>